<dbReference type="InterPro" id="IPR042048">
    <property type="entry name" value="HSPA13"/>
</dbReference>
<dbReference type="eggNOG" id="KOG0101">
    <property type="taxonomic scope" value="Eukaryota"/>
</dbReference>
<evidence type="ECO:0000256" key="3">
    <source>
        <dbReference type="ARBA" id="ARBA00007381"/>
    </source>
</evidence>
<keyword evidence="6" id="KW-0732">Signal</keyword>
<evidence type="ECO:0000313" key="13">
    <source>
        <dbReference type="EMBL" id="ESN97165.1"/>
    </source>
</evidence>
<keyword evidence="15" id="KW-1185">Reference proteome</keyword>
<sequence length="456" mass="50122">MSSLVITVMGSAILALLVAGYIGQKYLPAPKPKIVGIDLGTTYSCIGAYHAVSGKVDIIPDGDGHLCIPSVVAYRDTGDVLVGYDAVNQADHNPSNTFYDAKRFIGKKFSLEEFQREASRYPFHIHRDGVDGSVKFYTTHHPDLHISPETIGSEILLTLKKSAEAHFKFPISKAVISVPAEFDEEQRNCTKNAALFAGIEVIRVINEPTAAALAYGLHQKGGAQDVLVVDLGGGTLDVSLLDIQGGMFLTRAMAGNNHLGGQDFNERLKSHITAEVEKKFRRKLEDPEDVQALRAAVENLKINLTLYNSARLQLDLVSLKDEDDNNNNNKRHTNNNNNKNNNAYNFELEVTRDLFEKINRDLFERVIEPIKLVLEAGELSTEEVEEIVLVGGSTRIPKVRQLVSEYFNNKQLNVAIDPELAVVTGVSIQAGIVGGAWPLSVSAVESKTSVKKLYVR</sequence>
<comment type="subcellular location">
    <subcellularLocation>
        <location evidence="2">Microsome</location>
    </subcellularLocation>
</comment>
<evidence type="ECO:0000256" key="11">
    <source>
        <dbReference type="ARBA" id="ARBA00031426"/>
    </source>
</evidence>
<dbReference type="GO" id="GO:0042026">
    <property type="term" value="P:protein refolding"/>
    <property type="evidence" value="ECO:0000318"/>
    <property type="project" value="GO_Central"/>
</dbReference>
<dbReference type="EMBL" id="KB097417">
    <property type="protein sequence ID" value="ESN97165.1"/>
    <property type="molecule type" value="Genomic_DNA"/>
</dbReference>
<reference evidence="13 15" key="2">
    <citation type="journal article" date="2013" name="Nature">
        <title>Insights into bilaterian evolution from three spiralian genomes.</title>
        <authorList>
            <person name="Simakov O."/>
            <person name="Marletaz F."/>
            <person name="Cho S.J."/>
            <person name="Edsinger-Gonzales E."/>
            <person name="Havlak P."/>
            <person name="Hellsten U."/>
            <person name="Kuo D.H."/>
            <person name="Larsson T."/>
            <person name="Lv J."/>
            <person name="Arendt D."/>
            <person name="Savage R."/>
            <person name="Osoegawa K."/>
            <person name="de Jong P."/>
            <person name="Grimwood J."/>
            <person name="Chapman J.A."/>
            <person name="Shapiro H."/>
            <person name="Aerts A."/>
            <person name="Otillar R.P."/>
            <person name="Terry A.Y."/>
            <person name="Boore J.L."/>
            <person name="Grigoriev I.V."/>
            <person name="Lindberg D.R."/>
            <person name="Seaver E.C."/>
            <person name="Weisblat D.A."/>
            <person name="Putnam N.H."/>
            <person name="Rokhsar D.S."/>
        </authorList>
    </citation>
    <scope>NUCLEOTIDE SEQUENCE</scope>
</reference>
<feature type="region of interest" description="Disordered" evidence="12">
    <location>
        <begin position="321"/>
        <end position="342"/>
    </location>
</feature>
<evidence type="ECO:0000256" key="7">
    <source>
        <dbReference type="ARBA" id="ARBA00022741"/>
    </source>
</evidence>
<keyword evidence="8" id="KW-0256">Endoplasmic reticulum</keyword>
<dbReference type="PROSITE" id="PS00329">
    <property type="entry name" value="HSP70_2"/>
    <property type="match status" value="1"/>
</dbReference>
<evidence type="ECO:0000256" key="9">
    <source>
        <dbReference type="ARBA" id="ARBA00022840"/>
    </source>
</evidence>
<dbReference type="HOGENOM" id="CLU_005965_0_3_1"/>
<keyword evidence="7" id="KW-0547">Nucleotide-binding</keyword>
<protein>
    <recommendedName>
        <fullName evidence="5">Heat shock 70 kDa protein 13</fullName>
    </recommendedName>
    <alternativeName>
        <fullName evidence="11">Stress-70 protein chaperone microsome-associated 60 kDa protein</fullName>
    </alternativeName>
</protein>
<dbReference type="InterPro" id="IPR043129">
    <property type="entry name" value="ATPase_NBD"/>
</dbReference>
<dbReference type="Gene3D" id="3.30.420.40">
    <property type="match status" value="2"/>
</dbReference>
<dbReference type="InterPro" id="IPR018181">
    <property type="entry name" value="Heat_shock_70_CS"/>
</dbReference>
<proteinExistence type="inferred from homology"/>
<dbReference type="OMA" id="GGMFITR"/>
<dbReference type="InParanoid" id="T1ED83"/>
<evidence type="ECO:0000256" key="8">
    <source>
        <dbReference type="ARBA" id="ARBA00022824"/>
    </source>
</evidence>
<dbReference type="PROSITE" id="PS01036">
    <property type="entry name" value="HSP70_3"/>
    <property type="match status" value="1"/>
</dbReference>
<dbReference type="PROSITE" id="PS00297">
    <property type="entry name" value="HSP70_1"/>
    <property type="match status" value="1"/>
</dbReference>
<comment type="similarity">
    <text evidence="3">Belongs to the heat shock protein 70 family.</text>
</comment>
<evidence type="ECO:0000256" key="12">
    <source>
        <dbReference type="SAM" id="MobiDB-lite"/>
    </source>
</evidence>
<dbReference type="PRINTS" id="PR00301">
    <property type="entry name" value="HEATSHOCK70"/>
</dbReference>
<dbReference type="GO" id="GO:0005524">
    <property type="term" value="F:ATP binding"/>
    <property type="evidence" value="ECO:0007669"/>
    <property type="project" value="UniProtKB-KW"/>
</dbReference>
<dbReference type="GO" id="GO:0031072">
    <property type="term" value="F:heat shock protein binding"/>
    <property type="evidence" value="ECO:0000318"/>
    <property type="project" value="GO_Central"/>
</dbReference>
<dbReference type="CTD" id="20194535"/>
<dbReference type="RefSeq" id="XP_009024662.1">
    <property type="nucleotide sequence ID" value="XM_009026414.1"/>
</dbReference>
<reference evidence="15" key="1">
    <citation type="submission" date="2012-12" db="EMBL/GenBank/DDBJ databases">
        <authorList>
            <person name="Hellsten U."/>
            <person name="Grimwood J."/>
            <person name="Chapman J.A."/>
            <person name="Shapiro H."/>
            <person name="Aerts A."/>
            <person name="Otillar R.P."/>
            <person name="Terry A.Y."/>
            <person name="Boore J.L."/>
            <person name="Simakov O."/>
            <person name="Marletaz F."/>
            <person name="Cho S.-J."/>
            <person name="Edsinger-Gonzales E."/>
            <person name="Havlak P."/>
            <person name="Kuo D.-H."/>
            <person name="Larsson T."/>
            <person name="Lv J."/>
            <person name="Arendt D."/>
            <person name="Savage R."/>
            <person name="Osoegawa K."/>
            <person name="de Jong P."/>
            <person name="Lindberg D.R."/>
            <person name="Seaver E.C."/>
            <person name="Weisblat D.A."/>
            <person name="Putnam N.H."/>
            <person name="Grigoriev I.V."/>
            <person name="Rokhsar D.S."/>
        </authorList>
    </citation>
    <scope>NUCLEOTIDE SEQUENCE</scope>
</reference>
<dbReference type="EMBL" id="AMQM01006358">
    <property type="status" value="NOT_ANNOTATED_CDS"/>
    <property type="molecule type" value="Genomic_DNA"/>
</dbReference>
<dbReference type="EnsemblMetazoa" id="HelroT102143">
    <property type="protein sequence ID" value="HelroP102143"/>
    <property type="gene ID" value="HelroG102143"/>
</dbReference>
<dbReference type="GO" id="GO:0016887">
    <property type="term" value="F:ATP hydrolysis activity"/>
    <property type="evidence" value="ECO:0000318"/>
    <property type="project" value="GO_Central"/>
</dbReference>
<dbReference type="STRING" id="6412.T1ED83"/>
<dbReference type="GeneID" id="20194535"/>
<dbReference type="GO" id="GO:0005634">
    <property type="term" value="C:nucleus"/>
    <property type="evidence" value="ECO:0000318"/>
    <property type="project" value="GO_Central"/>
</dbReference>
<dbReference type="AlphaFoldDB" id="T1ED83"/>
<dbReference type="KEGG" id="hro:HELRODRAFT_102143"/>
<evidence type="ECO:0000256" key="10">
    <source>
        <dbReference type="ARBA" id="ARBA00022848"/>
    </source>
</evidence>
<name>T1ED83_HELRO</name>
<evidence type="ECO:0000256" key="4">
    <source>
        <dbReference type="ARBA" id="ARBA00011671"/>
    </source>
</evidence>
<evidence type="ECO:0000256" key="5">
    <source>
        <dbReference type="ARBA" id="ARBA00018765"/>
    </source>
</evidence>
<evidence type="ECO:0000256" key="1">
    <source>
        <dbReference type="ARBA" id="ARBA00002077"/>
    </source>
</evidence>
<dbReference type="GO" id="GO:0044183">
    <property type="term" value="F:protein folding chaperone"/>
    <property type="evidence" value="ECO:0000318"/>
    <property type="project" value="GO_Central"/>
</dbReference>
<evidence type="ECO:0000313" key="15">
    <source>
        <dbReference type="Proteomes" id="UP000015101"/>
    </source>
</evidence>
<dbReference type="PANTHER" id="PTHR19375">
    <property type="entry name" value="HEAT SHOCK PROTEIN 70KDA"/>
    <property type="match status" value="1"/>
</dbReference>
<dbReference type="GO" id="GO:0005886">
    <property type="term" value="C:plasma membrane"/>
    <property type="evidence" value="ECO:0000318"/>
    <property type="project" value="GO_Central"/>
</dbReference>
<dbReference type="GO" id="GO:0005737">
    <property type="term" value="C:cytoplasm"/>
    <property type="evidence" value="ECO:0000318"/>
    <property type="project" value="GO_Central"/>
</dbReference>
<dbReference type="SUPFAM" id="SSF53067">
    <property type="entry name" value="Actin-like ATPase domain"/>
    <property type="match status" value="2"/>
</dbReference>
<keyword evidence="9" id="KW-0067">ATP-binding</keyword>
<dbReference type="Gene3D" id="3.90.640.10">
    <property type="entry name" value="Actin, Chain A, domain 4"/>
    <property type="match status" value="1"/>
</dbReference>
<accession>T1ED83</accession>
<evidence type="ECO:0000256" key="6">
    <source>
        <dbReference type="ARBA" id="ARBA00022729"/>
    </source>
</evidence>
<organism evidence="14 15">
    <name type="scientific">Helobdella robusta</name>
    <name type="common">Californian leech</name>
    <dbReference type="NCBI Taxonomy" id="6412"/>
    <lineage>
        <taxon>Eukaryota</taxon>
        <taxon>Metazoa</taxon>
        <taxon>Spiralia</taxon>
        <taxon>Lophotrochozoa</taxon>
        <taxon>Annelida</taxon>
        <taxon>Clitellata</taxon>
        <taxon>Hirudinea</taxon>
        <taxon>Rhynchobdellida</taxon>
        <taxon>Glossiphoniidae</taxon>
        <taxon>Helobdella</taxon>
    </lineage>
</organism>
<gene>
    <name evidence="14" type="primary">20194535</name>
    <name evidence="13" type="ORF">HELRODRAFT_102143</name>
</gene>
<dbReference type="GO" id="GO:0140662">
    <property type="term" value="F:ATP-dependent protein folding chaperone"/>
    <property type="evidence" value="ECO:0007669"/>
    <property type="project" value="InterPro"/>
</dbReference>
<dbReference type="Proteomes" id="UP000015101">
    <property type="component" value="Unassembled WGS sequence"/>
</dbReference>
<reference evidence="14" key="3">
    <citation type="submission" date="2015-06" db="UniProtKB">
        <authorList>
            <consortium name="EnsemblMetazoa"/>
        </authorList>
    </citation>
    <scope>IDENTIFICATION</scope>
</reference>
<dbReference type="CDD" id="cd10237">
    <property type="entry name" value="ASKHA_NBD_HSP70_HSPA13"/>
    <property type="match status" value="1"/>
</dbReference>
<dbReference type="InterPro" id="IPR013126">
    <property type="entry name" value="Hsp_70_fam"/>
</dbReference>
<dbReference type="GO" id="GO:0005829">
    <property type="term" value="C:cytosol"/>
    <property type="evidence" value="ECO:0000318"/>
    <property type="project" value="GO_Central"/>
</dbReference>
<evidence type="ECO:0000313" key="14">
    <source>
        <dbReference type="EnsemblMetazoa" id="HelroP102143"/>
    </source>
</evidence>
<dbReference type="Pfam" id="PF00012">
    <property type="entry name" value="HSP70"/>
    <property type="match status" value="1"/>
</dbReference>
<comment type="subunit">
    <text evidence="4">Binds UBQLN2.</text>
</comment>
<keyword evidence="10" id="KW-0492">Microsome</keyword>
<dbReference type="OrthoDB" id="2401965at2759"/>
<evidence type="ECO:0000256" key="2">
    <source>
        <dbReference type="ARBA" id="ARBA00004144"/>
    </source>
</evidence>
<dbReference type="FunFam" id="3.30.30.30:FF:000007">
    <property type="entry name" value="Heat shock 70 kDa protein 13"/>
    <property type="match status" value="1"/>
</dbReference>
<comment type="function">
    <text evidence="1">Has peptide-independent ATPase activity.</text>
</comment>